<keyword evidence="8" id="KW-1185">Reference proteome</keyword>
<evidence type="ECO:0000259" key="3">
    <source>
        <dbReference type="Pfam" id="PF18962"/>
    </source>
</evidence>
<dbReference type="InterPro" id="IPR044048">
    <property type="entry name" value="Big_12"/>
</dbReference>
<sequence length="1753" mass="185213">MTTIRRKTPWLTQMVRATFLLFLSIQSSMGQDIASATFVQSKDVFSDISSPGGIWVNSDGTAIFLSGTSFSTEDVVYTYDLSVTYDLSTAVRSVAKTFTMGNSDFTITPHDLVFKPDGSMLFVVGSYFDLNTFDQGDSLYSFSLSTPFDVSTAVLANRARFDISAEEDFTSGVELNNDGSKIFIIGKTNDQVVEYNLSVAYDITTASLGNTFSVNVETGSPESFRFSLDGLMMYAVHLDMGANQSSIFTYSLSSAFDISTATYAGPGESLVLSFSDIRPLGLAFGGESKMYLFGTNDSGSPIREYDLEVAPDDVTPPVVTVDALITNVVSPELTGTIDDPTATIEVTVNGNTYAATNNGTTWTLTAGTISPDLADGTYEVSVTATDAALNEGMDATSDELIIDTTTPVVTVDALTTNVVSPELTGTIDDATAIVEVTVNSSTYAATNNGTTWTLAAGTITPDLTDDTYEVSVSATDAAMNVGTDETTNELIIDSTTPVVTVDELITNVVSPELTGTIDDATATIEVTVNGNAYAATNNGTTWTLAAGTITPDLTDDTYEVSVTATDAAMNVGTDATADELTIDTTAPVVTVDELITNVVSPELTGTIDEASAIIEVTVDGTAYMATNNGTTWTLAAGTISPDLADGTYEVSVLATDAAGNIGADDTDTELTIDLISPGIEIIDESGNVPTVVNGDFVVLIAFVEPGAESAEAVTGFEVSEIGLTNATLSGDMVSFDDGYLVNISPDGNGDVIIDIAADVAIDAAGNSNTAAQITVVYDIDPPTVTITGALSSIPYDDLSAFSVTFEFNELLGAEDADFELADITVVNASVANLQVSDDPLVYTVDVTPDGNGDVTIELVEASIQDIAGNAYVGESQEMIPLTSPFNGAGTEEIPFEIATKTDLKILSENSIFWNKHFIQTADITFEDSDTYTPIGIYSANPFSGSYNGMNHTISDLQISGSDEIGLFGYSIGVLQNIGLINVNVLGNDYVGSLVGYNRGEIQNIYATGSVSGAMQVGGLVGYNEGDATITNSYAAVSVTGAERVGGLVGYNSGAHISFCYATGLVSGQNDVGGFLGLEIFGSVNDNFWNIDQNTIGVGFDDDPAGVTGLTTAQMQDQAEFTNWDFTDTWQMDNGCVNDGYPIFQWQDNPEMVAVSLGEDISQCGGTVLLDAGNSGASYLWSTGAITQTIEVTTTGTYSVVVSKENACDGSDEIEVTINAQPEFALATPTPSCGEYTIEGPDGFASYSWSNGETTQSITVTESGTYSLTVTNEDGCTAEDEVEVTVNEIPVVTIAGADTPVCGGFEFTLTATATAGEVTWYDSETKDNVLSEVASLTTSLPNTASFWVEAVNGDCKSELKEVVVNVRYCYSGGAGTVSDPFLISNKKDLDSLMKLPDDYNKHFLQTENISFTASDFAEDGEFYNDEYGVALNTGQFTGSYDGGYHTIDGMVYIFPYVSGLFYYLNGEVRNLGLTNVSLGSGVDPDNGAGLVNILYENGRIENCYTTGALKGDVSRSLGGLVGLMYGGTVSNCYSTASVETIDARNTGGLIGETRGGSIVNSYSSGFVKGATNTGPGVPLFQGGFIGRAAAATVTNCYWDVETSNQTGSAGGTGLTTAQMKDPYSFVDAGWDFKCIGSEEIWDMDLDNINNGYPILGWQSDNESCVLILETEDSKETAIVYPSITSGLVSIRMEGRSTVDHLEVYDMMGRRVLYKDIYVPMQETKIDLSGERPGIYLVRVFSGSTQTTHRVILQN</sequence>
<feature type="domain" description="Bacterial Ig-like" evidence="4">
    <location>
        <begin position="504"/>
        <end position="584"/>
    </location>
</feature>
<dbReference type="NCBIfam" id="TIGR04183">
    <property type="entry name" value="Por_Secre_tail"/>
    <property type="match status" value="1"/>
</dbReference>
<evidence type="ECO:0000259" key="5">
    <source>
        <dbReference type="Pfam" id="PF19078"/>
    </source>
</evidence>
<dbReference type="InterPro" id="IPR013783">
    <property type="entry name" value="Ig-like_fold"/>
</dbReference>
<dbReference type="InterPro" id="IPR044023">
    <property type="entry name" value="Ig_7"/>
</dbReference>
<dbReference type="Pfam" id="PF19077">
    <property type="entry name" value="Big_13"/>
    <property type="match status" value="3"/>
</dbReference>
<evidence type="ECO:0000313" key="8">
    <source>
        <dbReference type="Proteomes" id="UP001610063"/>
    </source>
</evidence>
<dbReference type="InterPro" id="IPR044016">
    <property type="entry name" value="Big_13"/>
</dbReference>
<dbReference type="Pfam" id="PF19081">
    <property type="entry name" value="Ig_7"/>
    <property type="match status" value="1"/>
</dbReference>
<comment type="caution">
    <text evidence="7">The sequence shown here is derived from an EMBL/GenBank/DDBJ whole genome shotgun (WGS) entry which is preliminary data.</text>
</comment>
<organism evidence="7 8">
    <name type="scientific">Marinoscillum luteum</name>
    <dbReference type="NCBI Taxonomy" id="861051"/>
    <lineage>
        <taxon>Bacteria</taxon>
        <taxon>Pseudomonadati</taxon>
        <taxon>Bacteroidota</taxon>
        <taxon>Cytophagia</taxon>
        <taxon>Cytophagales</taxon>
        <taxon>Reichenbachiellaceae</taxon>
        <taxon>Marinoscillum</taxon>
    </lineage>
</organism>
<evidence type="ECO:0000259" key="4">
    <source>
        <dbReference type="Pfam" id="PF19077"/>
    </source>
</evidence>
<feature type="domain" description="GLUG" evidence="2">
    <location>
        <begin position="1515"/>
        <end position="1537"/>
    </location>
</feature>
<feature type="signal peptide" evidence="1">
    <location>
        <begin position="1"/>
        <end position="30"/>
    </location>
</feature>
<feature type="domain" description="Bacterial Ig-like" evidence="5">
    <location>
        <begin position="780"/>
        <end position="876"/>
    </location>
</feature>
<feature type="domain" description="GLUG" evidence="2">
    <location>
        <begin position="1040"/>
        <end position="1063"/>
    </location>
</feature>
<accession>A0ABW7N7P3</accession>
<proteinExistence type="predicted"/>
<gene>
    <name evidence="7" type="ORF">ACHKAR_09230</name>
</gene>
<dbReference type="NCBIfam" id="NF033510">
    <property type="entry name" value="Ca_tandemer"/>
    <property type="match status" value="2"/>
</dbReference>
<dbReference type="Pfam" id="PF07581">
    <property type="entry name" value="Glug"/>
    <property type="match status" value="3"/>
</dbReference>
<dbReference type="EMBL" id="JBIPKE010000015">
    <property type="protein sequence ID" value="MFH6983620.1"/>
    <property type="molecule type" value="Genomic_DNA"/>
</dbReference>
<protein>
    <submittedName>
        <fullName evidence="7">Ig-like domain-containing protein</fullName>
    </submittedName>
</protein>
<keyword evidence="1" id="KW-0732">Signal</keyword>
<feature type="domain" description="Bacterial Ig-like" evidence="4">
    <location>
        <begin position="325"/>
        <end position="404"/>
    </location>
</feature>
<dbReference type="InterPro" id="IPR026444">
    <property type="entry name" value="Secre_tail"/>
</dbReference>
<dbReference type="Pfam" id="PF19078">
    <property type="entry name" value="Big_12"/>
    <property type="match status" value="1"/>
</dbReference>
<evidence type="ECO:0000313" key="7">
    <source>
        <dbReference type="EMBL" id="MFH6983620.1"/>
    </source>
</evidence>
<reference evidence="7 8" key="1">
    <citation type="journal article" date="2013" name="Int. J. Syst. Evol. Microbiol.">
        <title>Marinoscillum luteum sp. nov., isolated from marine sediment.</title>
        <authorList>
            <person name="Cha I.T."/>
            <person name="Park S.J."/>
            <person name="Kim S.J."/>
            <person name="Kim J.G."/>
            <person name="Jung M.Y."/>
            <person name="Shin K.S."/>
            <person name="Kwon K.K."/>
            <person name="Yang S.H."/>
            <person name="Seo Y.S."/>
            <person name="Rhee S.K."/>
        </authorList>
    </citation>
    <scope>NUCLEOTIDE SEQUENCE [LARGE SCALE GENOMIC DNA]</scope>
    <source>
        <strain evidence="7 8">KCTC 23939</strain>
    </source>
</reference>
<evidence type="ECO:0000256" key="1">
    <source>
        <dbReference type="SAM" id="SignalP"/>
    </source>
</evidence>
<dbReference type="SUPFAM" id="SSF75011">
    <property type="entry name" value="3-carboxy-cis,cis-mucoante lactonizing enzyme"/>
    <property type="match status" value="1"/>
</dbReference>
<feature type="domain" description="Ig-like" evidence="6">
    <location>
        <begin position="1292"/>
        <end position="1365"/>
    </location>
</feature>
<dbReference type="Proteomes" id="UP001610063">
    <property type="component" value="Unassembled WGS sequence"/>
</dbReference>
<dbReference type="Gene3D" id="2.160.20.110">
    <property type="match status" value="2"/>
</dbReference>
<dbReference type="InterPro" id="IPR011493">
    <property type="entry name" value="GLUG"/>
</dbReference>
<feature type="chain" id="PRO_5047031655" evidence="1">
    <location>
        <begin position="31"/>
        <end position="1753"/>
    </location>
</feature>
<evidence type="ECO:0000259" key="2">
    <source>
        <dbReference type="Pfam" id="PF07581"/>
    </source>
</evidence>
<dbReference type="Gene3D" id="2.60.40.10">
    <property type="entry name" value="Immunoglobulins"/>
    <property type="match status" value="4"/>
</dbReference>
<name>A0ABW7N7P3_9BACT</name>
<dbReference type="Pfam" id="PF18962">
    <property type="entry name" value="Por_Secre_tail"/>
    <property type="match status" value="1"/>
</dbReference>
<evidence type="ECO:0000259" key="6">
    <source>
        <dbReference type="Pfam" id="PF19081"/>
    </source>
</evidence>
<feature type="domain" description="Secretion system C-terminal sorting" evidence="3">
    <location>
        <begin position="1678"/>
        <end position="1750"/>
    </location>
</feature>
<dbReference type="RefSeq" id="WP_395417169.1">
    <property type="nucleotide sequence ID" value="NZ_JBIPKE010000015.1"/>
</dbReference>
<feature type="domain" description="GLUG" evidence="2">
    <location>
        <begin position="1012"/>
        <end position="1039"/>
    </location>
</feature>
<feature type="domain" description="Bacterial Ig-like" evidence="4">
    <location>
        <begin position="594"/>
        <end position="673"/>
    </location>
</feature>